<dbReference type="RefSeq" id="WP_066481135.1">
    <property type="nucleotide sequence ID" value="NZ_CP014639.1"/>
</dbReference>
<comment type="function">
    <text evidence="1">Tetrapolymerization of the monopyrrole PBG into the hydroxymethylbilane pre-uroporphyrinogen in several discrete steps.</text>
</comment>
<evidence type="ECO:0000256" key="1">
    <source>
        <dbReference type="ARBA" id="ARBA00002869"/>
    </source>
</evidence>
<evidence type="ECO:0000256" key="3">
    <source>
        <dbReference type="ARBA" id="ARBA00005638"/>
    </source>
</evidence>
<feature type="domain" description="Porphobilinogen deaminase N-terminal" evidence="10">
    <location>
        <begin position="21"/>
        <end position="216"/>
    </location>
</feature>
<keyword evidence="12" id="KW-1185">Reference proteome</keyword>
<dbReference type="SUPFAM" id="SSF53850">
    <property type="entry name" value="Periplasmic binding protein-like II"/>
    <property type="match status" value="1"/>
</dbReference>
<protein>
    <recommendedName>
        <fullName evidence="4">hydroxymethylbilane synthase</fullName>
        <ecNumber evidence="4">2.5.1.61</ecNumber>
    </recommendedName>
    <alternativeName>
        <fullName evidence="8">Hydroxymethylbilane synthase</fullName>
    </alternativeName>
    <alternativeName>
        <fullName evidence="7">Pre-uroporphyrinogen synthase</fullName>
    </alternativeName>
</protein>
<reference evidence="11 12" key="1">
    <citation type="submission" date="2016-03" db="EMBL/GenBank/DDBJ databases">
        <title>Culture-independent genomics supports pathogen discovery for uncultivable bacteria within the genus Chlamydia.</title>
        <authorList>
            <person name="Taylor-Brown A."/>
            <person name="Bachmann N.L."/>
            <person name="Borel N."/>
            <person name="Polkinghorne A."/>
        </authorList>
    </citation>
    <scope>NUCLEOTIDE SEQUENCE [LARGE SCALE GENOMIC DNA]</scope>
    <source>
        <strain evidence="11 12">2742-308</strain>
    </source>
</reference>
<dbReference type="Gene3D" id="3.40.190.10">
    <property type="entry name" value="Periplasmic binding protein-like II"/>
    <property type="match status" value="2"/>
</dbReference>
<evidence type="ECO:0000256" key="4">
    <source>
        <dbReference type="ARBA" id="ARBA00012655"/>
    </source>
</evidence>
<evidence type="ECO:0000256" key="5">
    <source>
        <dbReference type="ARBA" id="ARBA00022679"/>
    </source>
</evidence>
<dbReference type="NCBIfam" id="NF002202">
    <property type="entry name" value="PRK01066.1"/>
    <property type="match status" value="1"/>
</dbReference>
<gene>
    <name evidence="11" type="ORF">Cs308_0011</name>
</gene>
<keyword evidence="6" id="KW-0627">Porphyrin biosynthesis</keyword>
<dbReference type="EC" id="2.5.1.61" evidence="4"/>
<comment type="catalytic activity">
    <reaction evidence="9">
        <text>4 porphobilinogen + H2O = hydroxymethylbilane + 4 NH4(+)</text>
        <dbReference type="Rhea" id="RHEA:13185"/>
        <dbReference type="ChEBI" id="CHEBI:15377"/>
        <dbReference type="ChEBI" id="CHEBI:28938"/>
        <dbReference type="ChEBI" id="CHEBI:57845"/>
        <dbReference type="ChEBI" id="CHEBI:58126"/>
        <dbReference type="EC" id="2.5.1.61"/>
    </reaction>
</comment>
<evidence type="ECO:0000256" key="7">
    <source>
        <dbReference type="ARBA" id="ARBA00030685"/>
    </source>
</evidence>
<dbReference type="Proteomes" id="UP000078162">
    <property type="component" value="Chromosome"/>
</dbReference>
<keyword evidence="5" id="KW-0808">Transferase</keyword>
<dbReference type="InterPro" id="IPR000860">
    <property type="entry name" value="HemC"/>
</dbReference>
<evidence type="ECO:0000313" key="11">
    <source>
        <dbReference type="EMBL" id="ANH78187.1"/>
    </source>
</evidence>
<evidence type="ECO:0000256" key="6">
    <source>
        <dbReference type="ARBA" id="ARBA00023244"/>
    </source>
</evidence>
<dbReference type="PRINTS" id="PR00151">
    <property type="entry name" value="PORPHBDMNASE"/>
</dbReference>
<evidence type="ECO:0000256" key="8">
    <source>
        <dbReference type="ARBA" id="ARBA00033064"/>
    </source>
</evidence>
<evidence type="ECO:0000256" key="9">
    <source>
        <dbReference type="ARBA" id="ARBA00048169"/>
    </source>
</evidence>
<comment type="pathway">
    <text evidence="2">Porphyrin-containing compound metabolism; protoporphyrin-IX biosynthesis; coproporphyrinogen-III from 5-aminolevulinate: step 2/4.</text>
</comment>
<dbReference type="PANTHER" id="PTHR11557:SF0">
    <property type="entry name" value="PORPHOBILINOGEN DEAMINASE"/>
    <property type="match status" value="1"/>
</dbReference>
<dbReference type="PANTHER" id="PTHR11557">
    <property type="entry name" value="PORPHOBILINOGEN DEAMINASE"/>
    <property type="match status" value="1"/>
</dbReference>
<dbReference type="AlphaFoldDB" id="A0A1A9HU03"/>
<proteinExistence type="inferred from homology"/>
<dbReference type="InterPro" id="IPR022417">
    <property type="entry name" value="Porphobilin_deaminase_N"/>
</dbReference>
<dbReference type="PATRIC" id="fig|1806891.3.peg.11"/>
<dbReference type="GO" id="GO:0005737">
    <property type="term" value="C:cytoplasm"/>
    <property type="evidence" value="ECO:0007669"/>
    <property type="project" value="TreeGrafter"/>
</dbReference>
<comment type="similarity">
    <text evidence="3">Belongs to the HMBS family.</text>
</comment>
<name>A0A1A9HU03_9CHLA</name>
<dbReference type="KEGG" id="csaz:Cs308_0011"/>
<dbReference type="GO" id="GO:0004418">
    <property type="term" value="F:hydroxymethylbilane synthase activity"/>
    <property type="evidence" value="ECO:0007669"/>
    <property type="project" value="UniProtKB-EC"/>
</dbReference>
<organism evidence="11 12">
    <name type="scientific">Candidatus Chlamydia sanziniae</name>
    <dbReference type="NCBI Taxonomy" id="1806891"/>
    <lineage>
        <taxon>Bacteria</taxon>
        <taxon>Pseudomonadati</taxon>
        <taxon>Chlamydiota</taxon>
        <taxon>Chlamydiia</taxon>
        <taxon>Chlamydiales</taxon>
        <taxon>Chlamydiaceae</taxon>
        <taxon>Chlamydia/Chlamydophila group</taxon>
        <taxon>Chlamydia</taxon>
    </lineage>
</organism>
<dbReference type="EMBL" id="CP014639">
    <property type="protein sequence ID" value="ANH78187.1"/>
    <property type="molecule type" value="Genomic_DNA"/>
</dbReference>
<accession>A0A1A9HU03</accession>
<sequence length="238" mass="27378">MLSACYADPFLSNFFHGKRPVHIASRSSNLAKMQVYECLMLLRAWYPKLRFHLHTVKTEGDRDKKTSLRCVENTHFFTGDVDALVHKGICHFAVHSAKDLPRPSPLPIVALTRCLHPADLLIYGRHYHVHSLPHVLHRIGSSSIRRTEILKQHFPQAHIMDIRGTIEERLQQLKHGRYDAIVLAKAASLRLHLHRFHSIELPPPYHPLQGSLAITALTFLDSWKKFFAPLHKPTFSYS</sequence>
<evidence type="ECO:0000313" key="12">
    <source>
        <dbReference type="Proteomes" id="UP000078162"/>
    </source>
</evidence>
<dbReference type="Pfam" id="PF01379">
    <property type="entry name" value="Porphobil_deam"/>
    <property type="match status" value="1"/>
</dbReference>
<dbReference type="STRING" id="1806891.Cs308_0011"/>
<evidence type="ECO:0000256" key="2">
    <source>
        <dbReference type="ARBA" id="ARBA00004735"/>
    </source>
</evidence>
<dbReference type="OrthoDB" id="17762at2"/>
<dbReference type="GO" id="GO:0006783">
    <property type="term" value="P:heme biosynthetic process"/>
    <property type="evidence" value="ECO:0007669"/>
    <property type="project" value="TreeGrafter"/>
</dbReference>
<evidence type="ECO:0000259" key="10">
    <source>
        <dbReference type="Pfam" id="PF01379"/>
    </source>
</evidence>